<evidence type="ECO:0000313" key="3">
    <source>
        <dbReference type="Proteomes" id="UP001595075"/>
    </source>
</evidence>
<sequence>MAPRTSFLRSASLFVFPLLLLPQYANGDTESFEVGDLAQYSTSGVPTPNLTGSEIEVTAIVWEGMRIEEATEIIVVNTASPTTITAPPEQGTLIFSPAVLTTFAVVTGNARRGDVGIKLEPAAQNLLVDGIDREGHADYLNVDQAQLPFTDAALVAARNEVVAWALLNARLLNGEIQAHTLHALAVGASALSWLFLSQAGTISSLNIIAAASLQGGWTATECEQQTATQITSCDATPVRTTTATTFKPTYLTGPEPTTEPSSDQWQQFAIASYINPLGDPGIWDRFLAYNSNKVSVLVANVLNGPDYIVNLD</sequence>
<protein>
    <submittedName>
        <fullName evidence="2">Uncharacterized protein</fullName>
    </submittedName>
</protein>
<organism evidence="2 3">
    <name type="scientific">Oculimacula yallundae</name>
    <dbReference type="NCBI Taxonomy" id="86028"/>
    <lineage>
        <taxon>Eukaryota</taxon>
        <taxon>Fungi</taxon>
        <taxon>Dikarya</taxon>
        <taxon>Ascomycota</taxon>
        <taxon>Pezizomycotina</taxon>
        <taxon>Leotiomycetes</taxon>
        <taxon>Helotiales</taxon>
        <taxon>Ploettnerulaceae</taxon>
        <taxon>Oculimacula</taxon>
    </lineage>
</organism>
<proteinExistence type="predicted"/>
<comment type="caution">
    <text evidence="2">The sequence shown here is derived from an EMBL/GenBank/DDBJ whole genome shotgun (WGS) entry which is preliminary data.</text>
</comment>
<dbReference type="Proteomes" id="UP001595075">
    <property type="component" value="Unassembled WGS sequence"/>
</dbReference>
<name>A0ABR4CG07_9HELO</name>
<dbReference type="EMBL" id="JAZHXI010000008">
    <property type="protein sequence ID" value="KAL2068654.1"/>
    <property type="molecule type" value="Genomic_DNA"/>
</dbReference>
<reference evidence="2 3" key="1">
    <citation type="journal article" date="2024" name="Commun. Biol.">
        <title>Comparative genomic analysis of thermophilic fungi reveals convergent evolutionary adaptations and gene losses.</title>
        <authorList>
            <person name="Steindorff A.S."/>
            <person name="Aguilar-Pontes M.V."/>
            <person name="Robinson A.J."/>
            <person name="Andreopoulos B."/>
            <person name="LaButti K."/>
            <person name="Kuo A."/>
            <person name="Mondo S."/>
            <person name="Riley R."/>
            <person name="Otillar R."/>
            <person name="Haridas S."/>
            <person name="Lipzen A."/>
            <person name="Grimwood J."/>
            <person name="Schmutz J."/>
            <person name="Clum A."/>
            <person name="Reid I.D."/>
            <person name="Moisan M.C."/>
            <person name="Butler G."/>
            <person name="Nguyen T.T.M."/>
            <person name="Dewar K."/>
            <person name="Conant G."/>
            <person name="Drula E."/>
            <person name="Henrissat B."/>
            <person name="Hansel C."/>
            <person name="Singer S."/>
            <person name="Hutchinson M.I."/>
            <person name="de Vries R.P."/>
            <person name="Natvig D.O."/>
            <person name="Powell A.J."/>
            <person name="Tsang A."/>
            <person name="Grigoriev I.V."/>
        </authorList>
    </citation>
    <scope>NUCLEOTIDE SEQUENCE [LARGE SCALE GENOMIC DNA]</scope>
    <source>
        <strain evidence="2 3">CBS 494.80</strain>
    </source>
</reference>
<evidence type="ECO:0000313" key="2">
    <source>
        <dbReference type="EMBL" id="KAL2068654.1"/>
    </source>
</evidence>
<accession>A0ABR4CG07</accession>
<keyword evidence="3" id="KW-1185">Reference proteome</keyword>
<evidence type="ECO:0000256" key="1">
    <source>
        <dbReference type="SAM" id="SignalP"/>
    </source>
</evidence>
<feature type="chain" id="PRO_5047522897" evidence="1">
    <location>
        <begin position="28"/>
        <end position="312"/>
    </location>
</feature>
<gene>
    <name evidence="2" type="ORF">VTL71DRAFT_14991</name>
</gene>
<feature type="signal peptide" evidence="1">
    <location>
        <begin position="1"/>
        <end position="27"/>
    </location>
</feature>
<keyword evidence="1" id="KW-0732">Signal</keyword>